<evidence type="ECO:0000256" key="2">
    <source>
        <dbReference type="ARBA" id="ARBA00022692"/>
    </source>
</evidence>
<dbReference type="InterPro" id="IPR011701">
    <property type="entry name" value="MFS"/>
</dbReference>
<dbReference type="SUPFAM" id="SSF103473">
    <property type="entry name" value="MFS general substrate transporter"/>
    <property type="match status" value="1"/>
</dbReference>
<reference evidence="8" key="1">
    <citation type="submission" date="2022-03" db="EMBL/GenBank/DDBJ databases">
        <title>Streptomyces 7R015 and 7R016 isolated from Barleria lupulina in Thailand.</title>
        <authorList>
            <person name="Kanchanasin P."/>
            <person name="Phongsopitanun W."/>
            <person name="Tanasupawat S."/>
        </authorList>
    </citation>
    <scope>NUCLEOTIDE SEQUENCE</scope>
    <source>
        <strain evidence="8">7R015</strain>
    </source>
</reference>
<protein>
    <submittedName>
        <fullName evidence="8">MFS transporter</fullName>
    </submittedName>
</protein>
<keyword evidence="9" id="KW-1185">Reference proteome</keyword>
<accession>A0ABS9YE87</accession>
<proteinExistence type="predicted"/>
<evidence type="ECO:0000256" key="3">
    <source>
        <dbReference type="ARBA" id="ARBA00022989"/>
    </source>
</evidence>
<evidence type="ECO:0000256" key="1">
    <source>
        <dbReference type="ARBA" id="ARBA00004651"/>
    </source>
</evidence>
<dbReference type="Proteomes" id="UP001165269">
    <property type="component" value="Unassembled WGS sequence"/>
</dbReference>
<dbReference type="Gene3D" id="1.20.1250.20">
    <property type="entry name" value="MFS general substrate transporter like domains"/>
    <property type="match status" value="1"/>
</dbReference>
<dbReference type="RefSeq" id="WP_242769044.1">
    <property type="nucleotide sequence ID" value="NZ_JALDAY010000009.1"/>
</dbReference>
<keyword evidence="2 6" id="KW-0812">Transmembrane</keyword>
<feature type="transmembrane region" description="Helical" evidence="6">
    <location>
        <begin position="230"/>
        <end position="249"/>
    </location>
</feature>
<evidence type="ECO:0000256" key="6">
    <source>
        <dbReference type="SAM" id="Phobius"/>
    </source>
</evidence>
<organism evidence="8 9">
    <name type="scientific">Streptomyces cylindrosporus</name>
    <dbReference type="NCBI Taxonomy" id="2927583"/>
    <lineage>
        <taxon>Bacteria</taxon>
        <taxon>Bacillati</taxon>
        <taxon>Actinomycetota</taxon>
        <taxon>Actinomycetes</taxon>
        <taxon>Kitasatosporales</taxon>
        <taxon>Streptomycetaceae</taxon>
        <taxon>Streptomyces</taxon>
    </lineage>
</organism>
<feature type="compositionally biased region" description="Low complexity" evidence="5">
    <location>
        <begin position="421"/>
        <end position="430"/>
    </location>
</feature>
<feature type="transmembrane region" description="Helical" evidence="6">
    <location>
        <begin position="146"/>
        <end position="168"/>
    </location>
</feature>
<feature type="transmembrane region" description="Helical" evidence="6">
    <location>
        <begin position="302"/>
        <end position="335"/>
    </location>
</feature>
<keyword evidence="3 6" id="KW-1133">Transmembrane helix</keyword>
<dbReference type="InterPro" id="IPR036259">
    <property type="entry name" value="MFS_trans_sf"/>
</dbReference>
<feature type="transmembrane region" description="Helical" evidence="6">
    <location>
        <begin position="390"/>
        <end position="410"/>
    </location>
</feature>
<comment type="caution">
    <text evidence="8">The sequence shown here is derived from an EMBL/GenBank/DDBJ whole genome shotgun (WGS) entry which is preliminary data.</text>
</comment>
<evidence type="ECO:0000256" key="4">
    <source>
        <dbReference type="ARBA" id="ARBA00023136"/>
    </source>
</evidence>
<evidence type="ECO:0000313" key="8">
    <source>
        <dbReference type="EMBL" id="MCI3275279.1"/>
    </source>
</evidence>
<dbReference type="PANTHER" id="PTHR23508:SF10">
    <property type="entry name" value="CARBOXYLIC ACID TRANSPORTER PROTEIN HOMOLOG"/>
    <property type="match status" value="1"/>
</dbReference>
<keyword evidence="4 6" id="KW-0472">Membrane</keyword>
<dbReference type="InterPro" id="IPR020846">
    <property type="entry name" value="MFS_dom"/>
</dbReference>
<dbReference type="PROSITE" id="PS50850">
    <property type="entry name" value="MFS"/>
    <property type="match status" value="1"/>
</dbReference>
<evidence type="ECO:0000313" key="9">
    <source>
        <dbReference type="Proteomes" id="UP001165269"/>
    </source>
</evidence>
<name>A0ABS9YE87_9ACTN</name>
<dbReference type="PANTHER" id="PTHR23508">
    <property type="entry name" value="CARBOXYLIC ACID TRANSPORTER PROTEIN HOMOLOG"/>
    <property type="match status" value="1"/>
</dbReference>
<evidence type="ECO:0000259" key="7">
    <source>
        <dbReference type="PROSITE" id="PS50850"/>
    </source>
</evidence>
<comment type="subcellular location">
    <subcellularLocation>
        <location evidence="1">Cell membrane</location>
        <topology evidence="1">Multi-pass membrane protein</topology>
    </subcellularLocation>
</comment>
<feature type="transmembrane region" description="Helical" evidence="6">
    <location>
        <begin position="269"/>
        <end position="290"/>
    </location>
</feature>
<feature type="region of interest" description="Disordered" evidence="5">
    <location>
        <begin position="421"/>
        <end position="445"/>
    </location>
</feature>
<sequence>MVRTPTAPERSEPPIPWRLWKVAALSGMASYLDAALIVSIAVNLAIYRDSYDMGVWMAGAISAIVTGCIAVGSLVGGRLADIFGRRRVYNWDIFCYAVGAVVITLAPNDVVLFVGVLVAGLAAGADLPTSLAVVSDAAPAEGRARLVSFTQVMWVAGIVVVIFLGYLLSDTGMTGARVITGHLAIAALVTWQLRSRLELADEPSDAEVAREAAALAAPRGIELRNVVNRAALLPMAATFAYYVTWGIGANTFGQFGTYLLVTVSGASQSLATGINLAFLPIALVLTFVFVRIADTPWRDRLFYVFTVVQILAFCVASLTAGALVGMLVFFVLYQISNPFAGEASYKVWSQLTLPPDTRGTTQGLTYALSRGVFAGVAFVTPALMEYSASALLWSITACMAASAVAGVYVIRALVRRSPGAATAPAVPGVTRAGLPSGPPKEHPAS</sequence>
<feature type="transmembrane region" description="Helical" evidence="6">
    <location>
        <begin position="20"/>
        <end position="47"/>
    </location>
</feature>
<dbReference type="EMBL" id="JALDAY010000009">
    <property type="protein sequence ID" value="MCI3275279.1"/>
    <property type="molecule type" value="Genomic_DNA"/>
</dbReference>
<feature type="transmembrane region" description="Helical" evidence="6">
    <location>
        <begin position="53"/>
        <end position="76"/>
    </location>
</feature>
<dbReference type="Pfam" id="PF07690">
    <property type="entry name" value="MFS_1"/>
    <property type="match status" value="1"/>
</dbReference>
<gene>
    <name evidence="8" type="ORF">MQP27_29770</name>
</gene>
<feature type="domain" description="Major facilitator superfamily (MFS) profile" evidence="7">
    <location>
        <begin position="19"/>
        <end position="418"/>
    </location>
</feature>
<evidence type="ECO:0000256" key="5">
    <source>
        <dbReference type="SAM" id="MobiDB-lite"/>
    </source>
</evidence>